<dbReference type="InterPro" id="IPR007360">
    <property type="entry name" value="SirB"/>
</dbReference>
<proteinExistence type="predicted"/>
<sequence>MNSFLVIRSIHITCVALSLGGFVTRGILRAFNSRLLQTRFVRVIPHVVDTLLLVSAVRLAMMIGFAANASWLLTKLGALLVYVVLGSVALKHGSNRVICVASWLGAIVVFAFIVSVARTHLPLGFFTWI</sequence>
<evidence type="ECO:0000313" key="3">
    <source>
        <dbReference type="Proteomes" id="UP000198638"/>
    </source>
</evidence>
<feature type="transmembrane region" description="Helical" evidence="1">
    <location>
        <begin position="97"/>
        <end position="117"/>
    </location>
</feature>
<feature type="transmembrane region" description="Helical" evidence="1">
    <location>
        <begin position="40"/>
        <end position="63"/>
    </location>
</feature>
<feature type="transmembrane region" description="Helical" evidence="1">
    <location>
        <begin position="69"/>
        <end position="90"/>
    </location>
</feature>
<dbReference type="STRING" id="83784.SAMN05192564_102489"/>
<dbReference type="EMBL" id="FNRQ01000002">
    <property type="protein sequence ID" value="SEA63862.1"/>
    <property type="molecule type" value="Genomic_DNA"/>
</dbReference>
<evidence type="ECO:0000256" key="1">
    <source>
        <dbReference type="SAM" id="Phobius"/>
    </source>
</evidence>
<keyword evidence="1" id="KW-0812">Transmembrane</keyword>
<evidence type="ECO:0000313" key="2">
    <source>
        <dbReference type="EMBL" id="SEA63862.1"/>
    </source>
</evidence>
<name>A0A1H4CUU8_9BURK</name>
<keyword evidence="3" id="KW-1185">Reference proteome</keyword>
<dbReference type="PANTHER" id="PTHR39594">
    <property type="entry name" value="PROTEIN YCHQ"/>
    <property type="match status" value="1"/>
</dbReference>
<dbReference type="AlphaFoldDB" id="A0A1H4CUU8"/>
<dbReference type="RefSeq" id="WP_090532140.1">
    <property type="nucleotide sequence ID" value="NZ_FNRQ01000002.1"/>
</dbReference>
<accession>A0A1H4CUU8</accession>
<protein>
    <submittedName>
        <fullName evidence="2">Uncharacterized membrane protein SirB2</fullName>
    </submittedName>
</protein>
<keyword evidence="1" id="KW-0472">Membrane</keyword>
<dbReference type="PANTHER" id="PTHR39594:SF1">
    <property type="entry name" value="PROTEIN YCHQ"/>
    <property type="match status" value="1"/>
</dbReference>
<reference evidence="3" key="1">
    <citation type="submission" date="2016-10" db="EMBL/GenBank/DDBJ databases">
        <authorList>
            <person name="Varghese N."/>
            <person name="Submissions S."/>
        </authorList>
    </citation>
    <scope>NUCLEOTIDE SEQUENCE [LARGE SCALE GENOMIC DNA]</scope>
    <source>
        <strain evidence="3">LMG 24000</strain>
    </source>
</reference>
<keyword evidence="1" id="KW-1133">Transmembrane helix</keyword>
<dbReference type="Pfam" id="PF04247">
    <property type="entry name" value="SirB"/>
    <property type="match status" value="1"/>
</dbReference>
<dbReference type="OrthoDB" id="5588650at2"/>
<dbReference type="GO" id="GO:0005886">
    <property type="term" value="C:plasma membrane"/>
    <property type="evidence" value="ECO:0007669"/>
    <property type="project" value="TreeGrafter"/>
</dbReference>
<dbReference type="PIRSF" id="PIRSF005610">
    <property type="entry name" value="SirB"/>
    <property type="match status" value="1"/>
</dbReference>
<feature type="transmembrane region" description="Helical" evidence="1">
    <location>
        <begin position="6"/>
        <end position="28"/>
    </location>
</feature>
<dbReference type="Proteomes" id="UP000198638">
    <property type="component" value="Unassembled WGS sequence"/>
</dbReference>
<gene>
    <name evidence="2" type="ORF">SAMN05192564_102489</name>
</gene>
<organism evidence="2 3">
    <name type="scientific">Paraburkholderia sartisoli</name>
    <dbReference type="NCBI Taxonomy" id="83784"/>
    <lineage>
        <taxon>Bacteria</taxon>
        <taxon>Pseudomonadati</taxon>
        <taxon>Pseudomonadota</taxon>
        <taxon>Betaproteobacteria</taxon>
        <taxon>Burkholderiales</taxon>
        <taxon>Burkholderiaceae</taxon>
        <taxon>Paraburkholderia</taxon>
    </lineage>
</organism>